<keyword evidence="1" id="KW-0175">Coiled coil</keyword>
<feature type="coiled-coil region" evidence="1">
    <location>
        <begin position="199"/>
        <end position="279"/>
    </location>
</feature>
<evidence type="ECO:0000256" key="2">
    <source>
        <dbReference type="SAM" id="MobiDB-lite"/>
    </source>
</evidence>
<gene>
    <name evidence="4" type="ORF">INF35_06520</name>
</gene>
<feature type="transmembrane region" description="Helical" evidence="3">
    <location>
        <begin position="1209"/>
        <end position="1229"/>
    </location>
</feature>
<dbReference type="Proteomes" id="UP000768567">
    <property type="component" value="Unassembled WGS sequence"/>
</dbReference>
<dbReference type="SUPFAM" id="SSF82693">
    <property type="entry name" value="Multidrug efflux transporter AcrB pore domain, PN1, PN2, PC1 and PC2 subdomains"/>
    <property type="match status" value="2"/>
</dbReference>
<dbReference type="PRINTS" id="PR00702">
    <property type="entry name" value="ACRIFLAVINRP"/>
</dbReference>
<feature type="transmembrane region" description="Helical" evidence="3">
    <location>
        <begin position="1235"/>
        <end position="1260"/>
    </location>
</feature>
<feature type="transmembrane region" description="Helical" evidence="3">
    <location>
        <begin position="1312"/>
        <end position="1335"/>
    </location>
</feature>
<keyword evidence="5" id="KW-1185">Reference proteome</keyword>
<feature type="compositionally biased region" description="Low complexity" evidence="2">
    <location>
        <begin position="1391"/>
        <end position="1404"/>
    </location>
</feature>
<accession>A0ABR9R2T1</accession>
<evidence type="ECO:0000313" key="5">
    <source>
        <dbReference type="Proteomes" id="UP000768567"/>
    </source>
</evidence>
<comment type="caution">
    <text evidence="4">The sequence shown here is derived from an EMBL/GenBank/DDBJ whole genome shotgun (WGS) entry which is preliminary data.</text>
</comment>
<dbReference type="InterPro" id="IPR001036">
    <property type="entry name" value="Acrflvin-R"/>
</dbReference>
<feature type="transmembrane region" description="Helical" evidence="3">
    <location>
        <begin position="787"/>
        <end position="810"/>
    </location>
</feature>
<feature type="transmembrane region" description="Helical" evidence="3">
    <location>
        <begin position="752"/>
        <end position="775"/>
    </location>
</feature>
<dbReference type="Gene3D" id="3.30.70.1320">
    <property type="entry name" value="Multidrug efflux transporter AcrB pore domain like"/>
    <property type="match status" value="2"/>
</dbReference>
<organism evidence="4 5">
    <name type="scientific">Gemmiger gallinarum</name>
    <dbReference type="NCBI Taxonomy" id="2779354"/>
    <lineage>
        <taxon>Bacteria</taxon>
        <taxon>Bacillati</taxon>
        <taxon>Bacillota</taxon>
        <taxon>Clostridia</taxon>
        <taxon>Eubacteriales</taxon>
        <taxon>Gemmiger</taxon>
    </lineage>
</organism>
<dbReference type="RefSeq" id="WP_193500773.1">
    <property type="nucleotide sequence ID" value="NZ_JADCKC010000002.1"/>
</dbReference>
<feature type="region of interest" description="Disordered" evidence="2">
    <location>
        <begin position="1369"/>
        <end position="1456"/>
    </location>
</feature>
<dbReference type="SUPFAM" id="SSF82866">
    <property type="entry name" value="Multidrug efflux transporter AcrB transmembrane domain"/>
    <property type="match status" value="2"/>
</dbReference>
<feature type="transmembrane region" description="Helical" evidence="3">
    <location>
        <begin position="649"/>
        <end position="673"/>
    </location>
</feature>
<feature type="transmembrane region" description="Helical" evidence="3">
    <location>
        <begin position="1183"/>
        <end position="1202"/>
    </location>
</feature>
<protein>
    <submittedName>
        <fullName evidence="4">Efflux RND transporter permease subunit</fullName>
    </submittedName>
</protein>
<evidence type="ECO:0000256" key="1">
    <source>
        <dbReference type="SAM" id="Coils"/>
    </source>
</evidence>
<feature type="transmembrane region" description="Helical" evidence="3">
    <location>
        <begin position="680"/>
        <end position="700"/>
    </location>
</feature>
<evidence type="ECO:0000313" key="4">
    <source>
        <dbReference type="EMBL" id="MBE5037432.1"/>
    </source>
</evidence>
<reference evidence="4 5" key="1">
    <citation type="submission" date="2020-10" db="EMBL/GenBank/DDBJ databases">
        <title>ChiBAC.</title>
        <authorList>
            <person name="Zenner C."/>
            <person name="Hitch T.C.A."/>
            <person name="Clavel T."/>
        </authorList>
    </citation>
    <scope>NUCLEOTIDE SEQUENCE [LARGE SCALE GENOMIC DNA]</scope>
    <source>
        <strain evidence="4 5">DSM 109015</strain>
    </source>
</reference>
<keyword evidence="3" id="KW-0812">Transmembrane</keyword>
<dbReference type="Pfam" id="PF00873">
    <property type="entry name" value="ACR_tran"/>
    <property type="match status" value="2"/>
</dbReference>
<dbReference type="Gene3D" id="3.30.70.1440">
    <property type="entry name" value="Multidrug efflux transporter AcrB pore domain"/>
    <property type="match status" value="1"/>
</dbReference>
<dbReference type="EMBL" id="JADCKC010000002">
    <property type="protein sequence ID" value="MBE5037432.1"/>
    <property type="molecule type" value="Genomic_DNA"/>
</dbReference>
<feature type="transmembrane region" description="Helical" evidence="3">
    <location>
        <begin position="1281"/>
        <end position="1300"/>
    </location>
</feature>
<feature type="compositionally biased region" description="Low complexity" evidence="2">
    <location>
        <begin position="351"/>
        <end position="373"/>
    </location>
</feature>
<feature type="transmembrane region" description="Helical" evidence="3">
    <location>
        <begin position="12"/>
        <end position="30"/>
    </location>
</feature>
<dbReference type="SUPFAM" id="SSF82714">
    <property type="entry name" value="Multidrug efflux transporter AcrB TolC docking domain, DN and DC subdomains"/>
    <property type="match status" value="2"/>
</dbReference>
<feature type="coiled-coil region" evidence="1">
    <location>
        <begin position="418"/>
        <end position="512"/>
    </location>
</feature>
<dbReference type="InterPro" id="IPR027463">
    <property type="entry name" value="AcrB_DN_DC_subdom"/>
</dbReference>
<proteinExistence type="predicted"/>
<dbReference type="Gene3D" id="3.30.70.1430">
    <property type="entry name" value="Multidrug efflux transporter AcrB pore domain"/>
    <property type="match status" value="2"/>
</dbReference>
<feature type="compositionally biased region" description="Acidic residues" evidence="2">
    <location>
        <begin position="1405"/>
        <end position="1420"/>
    </location>
</feature>
<evidence type="ECO:0000256" key="3">
    <source>
        <dbReference type="SAM" id="Phobius"/>
    </source>
</evidence>
<feature type="region of interest" description="Disordered" evidence="2">
    <location>
        <begin position="351"/>
        <end position="380"/>
    </location>
</feature>
<feature type="transmembrane region" description="Helical" evidence="3">
    <location>
        <begin position="831"/>
        <end position="855"/>
    </location>
</feature>
<sequence length="1456" mass="155820">MAKYSVKKPFTVLVGVILVLVLGVVSLMGMNTDLLPSITLPYLVVVTTYPGASPEKVEEELTRPLESSLGTVNGVENVTSTSGENYSMVMLEFADDTDMDSAMVKTSTALNQLTDTLPDTSGTPMLLEITPDMMATEYIAVDKEGLDIYDLSAYVEESVIPNLERVSGVASVSSTGLVEQMVEVRLDQDKIDEVNDRLLVQVSDRLAEAKQQLDDARRQLNDSEKALITGQAELDDKKNALQEGKQQLADQQEATSSELAKASQQLDEAVAKVTALTTQLETLQGLQKTLQDELNGYLDGSEAEYQKISDLLAKMGTDIDTILSSEEAFQAFLDQVNAYLAQLQGGIPTSAPTAAPTAAPAPDGETTAPTPDTGLPLPSAPAVSLTEEELRYLLTLTKEGLTDLQKIHARVGELRDQLASLPDQLNQLQAAKDAAESNMQMLRDAYTQLEQGKMTAAAGFGSGDAQLVYGEAALESVQAQLDSGKEQIDSGREQLEEAYAEYEDAREEALSKANLDQLLNISTLSQLIAAQNFSMPAGYIQDGEEQYLLKVGDTFESIDDLKGALLCNMEGIGDVRLSDVAEITLIDNSGESYARVNGNQAVLLSVFKSSTASTSAVSDACNAALEEMTAADPDLHLTPIMDQGDYIRLILNSVMTNLIGGAILAILVLAVFLKDLRPTLVVAVSIPLSVLFAIVLMYFTGISLNMISLSGLALGIGMLVDNSIVVIENIYRLRNAGVPAPRAAVQGARQMAGAIISSTLTTVCVFLPLLFAQGLTRELLGDMALTIAYSLFASLIVALTVVPAAGSTLLSRVHPQKHPFFDRVLAGYDKLLRFCLRVKVVPLTLAVALLAASVWQVTRMGLVMIPEISSDQMSLTMSVPEDTEPEDAFATADQVMERVSAIDGVETVGAMSSASMTSAFAGLSDMGGQDLTNFTYYILLTQEGSRDQSRIRDEITANTADLPCEVEVTSSSAADLSALSGSGVQVNIYGDDLDDLLTASQQVMDTLGTIDGIGELSNGQEAGEREIRVVVDKDKAMRLGLTVAQIYAELAQALTSETVSTSLTVGEDTYSVEIVDTESVPDLDDIFNYEFETTTMDAEGNSTTETHKLGEFATRSEAAGMASIQRENQSRYITVTSVTREGYNTSLLSREAAEKLQGIQLPAGCTWQLAGESTQVDEMISQMSQMLLLALILIYLVMVAQFQSLLSPFIVLFTVPLAFTGGMIGLILSGEDLSIMSLMGFLVLMGVVVNNGIVFVDYTNQLRQGGLERREALVASGKTRMRPILMTTLTTVLAMVTMLFSTDPGSELGRGMAIVIIGGLTYATLMTLFIVPVIYDLLFRRPPHEVDVGDDGMDDLPDDAAQYLAAMHASADEQEADPDGTDPDDGETFLAGDSAPAPASGWPAGEEEGPEETPAAEEPDPTAGQEAWPAEYDQEAFPAQDSFPAGENGEGGAPTC</sequence>
<dbReference type="Gene3D" id="1.20.1640.10">
    <property type="entry name" value="Multidrug efflux transporter AcrB transmembrane domain"/>
    <property type="match status" value="3"/>
</dbReference>
<feature type="compositionally biased region" description="Acidic residues" evidence="2">
    <location>
        <begin position="1372"/>
        <end position="1387"/>
    </location>
</feature>
<feature type="transmembrane region" description="Helical" evidence="3">
    <location>
        <begin position="706"/>
        <end position="731"/>
    </location>
</feature>
<dbReference type="PANTHER" id="PTHR32063:SF0">
    <property type="entry name" value="SWARMING MOTILITY PROTEIN SWRC"/>
    <property type="match status" value="1"/>
</dbReference>
<name>A0ABR9R2T1_9FIRM</name>
<dbReference type="Gene3D" id="3.30.2090.10">
    <property type="entry name" value="Multidrug efflux transporter AcrB TolC docking domain, DN and DC subdomains"/>
    <property type="match status" value="3"/>
</dbReference>
<keyword evidence="3" id="KW-0472">Membrane</keyword>
<dbReference type="PANTHER" id="PTHR32063">
    <property type="match status" value="1"/>
</dbReference>
<keyword evidence="3" id="KW-1133">Transmembrane helix</keyword>